<keyword evidence="4" id="KW-1185">Reference proteome</keyword>
<dbReference type="AlphaFoldDB" id="A0A8J7QIP6"/>
<name>A0A8J7QIP6_9BACT</name>
<dbReference type="Pfam" id="PF26309">
    <property type="entry name" value="DUF8082"/>
    <property type="match status" value="1"/>
</dbReference>
<dbReference type="Proteomes" id="UP000664417">
    <property type="component" value="Unassembled WGS sequence"/>
</dbReference>
<evidence type="ECO:0000313" key="4">
    <source>
        <dbReference type="Proteomes" id="UP000664417"/>
    </source>
</evidence>
<accession>A0A8J7QIP6</accession>
<protein>
    <recommendedName>
        <fullName evidence="2">DUF8082 domain-containing protein</fullName>
    </recommendedName>
</protein>
<feature type="domain" description="DUF8082" evidence="2">
    <location>
        <begin position="158"/>
        <end position="221"/>
    </location>
</feature>
<proteinExistence type="predicted"/>
<comment type="caution">
    <text evidence="3">The sequence shown here is derived from an EMBL/GenBank/DDBJ whole genome shotgun (WGS) entry which is preliminary data.</text>
</comment>
<evidence type="ECO:0000313" key="3">
    <source>
        <dbReference type="EMBL" id="MBO1319028.1"/>
    </source>
</evidence>
<gene>
    <name evidence="3" type="ORF">J3U88_11215</name>
</gene>
<dbReference type="RefSeq" id="WP_207858849.1">
    <property type="nucleotide sequence ID" value="NZ_JAFREP010000008.1"/>
</dbReference>
<feature type="region of interest" description="Disordered" evidence="1">
    <location>
        <begin position="109"/>
        <end position="136"/>
    </location>
</feature>
<evidence type="ECO:0000256" key="1">
    <source>
        <dbReference type="SAM" id="MobiDB-lite"/>
    </source>
</evidence>
<dbReference type="EMBL" id="JAFREP010000008">
    <property type="protein sequence ID" value="MBO1319028.1"/>
    <property type="molecule type" value="Genomic_DNA"/>
</dbReference>
<evidence type="ECO:0000259" key="2">
    <source>
        <dbReference type="Pfam" id="PF26309"/>
    </source>
</evidence>
<reference evidence="3" key="1">
    <citation type="submission" date="2021-03" db="EMBL/GenBank/DDBJ databases">
        <authorList>
            <person name="Wang G."/>
        </authorList>
    </citation>
    <scope>NUCLEOTIDE SEQUENCE</scope>
    <source>
        <strain evidence="3">KCTC 12899</strain>
    </source>
</reference>
<sequence>MIDFGSIETIPGFRWGFQVGNDGTYQFSATHQNHIDDRRQAEQFYALWQTLPANITLADYSFQNGRVFVRVVAGGIVVLFCDKLVRRSIISTALDALFNHADASTQLTPPLAGRGSGSQVLSAADSGGGNSGTAGSMTRVSFGNGTAPPSTPIPESVVTNLMTYFTEELGPLAPMVARKTCKKAGINLDHLVHGNWTNTLNLLADVIENEEKRERFLDKAVLLRKAF</sequence>
<organism evidence="3 4">
    <name type="scientific">Acanthopleuribacter pedis</name>
    <dbReference type="NCBI Taxonomy" id="442870"/>
    <lineage>
        <taxon>Bacteria</taxon>
        <taxon>Pseudomonadati</taxon>
        <taxon>Acidobacteriota</taxon>
        <taxon>Holophagae</taxon>
        <taxon>Acanthopleuribacterales</taxon>
        <taxon>Acanthopleuribacteraceae</taxon>
        <taxon>Acanthopleuribacter</taxon>
    </lineage>
</organism>
<dbReference type="InterPro" id="IPR058395">
    <property type="entry name" value="DUF8082"/>
</dbReference>